<evidence type="ECO:0000313" key="1">
    <source>
        <dbReference type="EMBL" id="KAA6312245.1"/>
    </source>
</evidence>
<reference evidence="1" key="1">
    <citation type="submission" date="2019-03" db="EMBL/GenBank/DDBJ databases">
        <title>Single cell metagenomics reveals metabolic interactions within the superorganism composed of flagellate Streblomastix strix and complex community of Bacteroidetes bacteria on its surface.</title>
        <authorList>
            <person name="Treitli S.C."/>
            <person name="Kolisko M."/>
            <person name="Husnik F."/>
            <person name="Keeling P."/>
            <person name="Hampl V."/>
        </authorList>
    </citation>
    <scope>NUCLEOTIDE SEQUENCE</scope>
    <source>
        <strain evidence="1">STM</strain>
    </source>
</reference>
<name>A0A5J4PRW6_9ZZZZ</name>
<sequence>LLLSSRIILLEKDMLSELVKHVLPSEFIDYFELVDIKKEGDILHFHLDELPVIPSEYAHLNLSGNGFYASSTIKDFPLRDKKVLLHVRRRRWVDESGKSYSRSWDLTAEGTRYSKEFAYFLKEAFEYPPDTCPIS</sequence>
<organism evidence="1">
    <name type="scientific">termite gut metagenome</name>
    <dbReference type="NCBI Taxonomy" id="433724"/>
    <lineage>
        <taxon>unclassified sequences</taxon>
        <taxon>metagenomes</taxon>
        <taxon>organismal metagenomes</taxon>
    </lineage>
</organism>
<feature type="non-terminal residue" evidence="1">
    <location>
        <position position="1"/>
    </location>
</feature>
<dbReference type="AlphaFoldDB" id="A0A5J4PRW6"/>
<protein>
    <recommendedName>
        <fullName evidence="2">Transposase family protein</fullName>
    </recommendedName>
</protein>
<gene>
    <name evidence="1" type="ORF">EZS27_036790</name>
</gene>
<evidence type="ECO:0008006" key="2">
    <source>
        <dbReference type="Google" id="ProtNLM"/>
    </source>
</evidence>
<dbReference type="EMBL" id="SNRY01006591">
    <property type="protein sequence ID" value="KAA6312245.1"/>
    <property type="molecule type" value="Genomic_DNA"/>
</dbReference>
<proteinExistence type="predicted"/>
<comment type="caution">
    <text evidence="1">The sequence shown here is derived from an EMBL/GenBank/DDBJ whole genome shotgun (WGS) entry which is preliminary data.</text>
</comment>
<accession>A0A5J4PRW6</accession>